<feature type="region of interest" description="Disordered" evidence="4">
    <location>
        <begin position="589"/>
        <end position="650"/>
    </location>
</feature>
<feature type="compositionally biased region" description="Basic residues" evidence="4">
    <location>
        <begin position="604"/>
        <end position="613"/>
    </location>
</feature>
<dbReference type="Gene3D" id="1.25.40.1040">
    <property type="match status" value="1"/>
</dbReference>
<dbReference type="GO" id="GO:0031415">
    <property type="term" value="C:NatA complex"/>
    <property type="evidence" value="ECO:0007669"/>
    <property type="project" value="TreeGrafter"/>
</dbReference>
<dbReference type="InterPro" id="IPR021183">
    <property type="entry name" value="NatA_aux_su"/>
</dbReference>
<sequence>MPPASMQISAKRALASKEATLFKELLTLYETRQLKKGLKTADSILKKFPEHGETLCMKGLLLTHMGRREEGIDLVKKGMRFDLTSHICWHVFGLIQKGEKNYEEALKSYTQALRFDKENLNILRDSAHLQTQLRLFEALVETRHTLLRLRPNLRQNWVALAVAYHLNGEVDEARKVLERYESILKGVPDYDVEHSELLLYHVSLLEEVGEFSEALNLLDTNAKARVIIDRTAIMERRASLLTKVGNVGEAEDAWNALIQQNSDCRDYYKGYLSIKGVDLGAMSEEARQETVRILRTFSEQLPKATVPRRLSLEYSKGDEFRELAEPYLFSGLSKGIPSLFVDLKDLYRDQDKQRTIEEIVEGYNQLYTPEDEASSSSSPSEPPTTYLWSLYFLAQHYLHIRRYSRALSLLDLAISHTPTLPELYTCKARVLKRSGDIYGAARSLNDARLLDLQDRFLNTKCAKYRLRAGLSDEAQEIFGLFTKKDASNPASDLEDMQSLMFLTEDGDSHNRSGRLAMALKRYVGVQKAFNEFEDDQYDFHGYSLRKFTINIYMNLVSWEDRARLNPAYVHAAIEAARIFVRVHDDPALKNHQGSSGQLTDAEKKAKKKAKKAAQKVQEDQKKAANSANEDKGLEAPAPKDDDPDGTKLLASSDGLETAAKLLQPLVNLELPSVRLWVTIYDVAVRRKRYLQAVKALLHVSALDPGDPELHVRLVDIRKFWPTLLQSPPAPIGPTASEVLEELIPSSTNLETYNAQYLQRGGSSASVVLAAAKASRILGSPEDEISSTVFNLLNPDVDLSIEVSVEALAYLTAIKSPRADEFRSRLDSRFELSTAFKPSSEFETYRKQATGSSLNMEDGEKAPQ</sequence>
<feature type="repeat" description="TPR" evidence="3">
    <location>
        <begin position="86"/>
        <end position="119"/>
    </location>
</feature>
<evidence type="ECO:0000313" key="5">
    <source>
        <dbReference type="EMBL" id="KAF9788345.1"/>
    </source>
</evidence>
<accession>A0A9P6L9R2</accession>
<keyword evidence="2 3" id="KW-0802">TPR repeat</keyword>
<comment type="caution">
    <text evidence="5">The sequence shown here is derived from an EMBL/GenBank/DDBJ whole genome shotgun (WGS) entry which is preliminary data.</text>
</comment>
<dbReference type="PIRSF" id="PIRSF000422">
    <property type="entry name" value="N-terminal-AcTrfase-A_aux_su"/>
    <property type="match status" value="1"/>
</dbReference>
<dbReference type="OrthoDB" id="10263032at2759"/>
<keyword evidence="6" id="KW-1185">Reference proteome</keyword>
<dbReference type="SMART" id="SM00028">
    <property type="entry name" value="TPR"/>
    <property type="match status" value="6"/>
</dbReference>
<evidence type="ECO:0000256" key="4">
    <source>
        <dbReference type="SAM" id="MobiDB-lite"/>
    </source>
</evidence>
<evidence type="ECO:0000256" key="2">
    <source>
        <dbReference type="ARBA" id="ARBA00022803"/>
    </source>
</evidence>
<dbReference type="InterPro" id="IPR019734">
    <property type="entry name" value="TPR_rpt"/>
</dbReference>
<dbReference type="PROSITE" id="PS50005">
    <property type="entry name" value="TPR"/>
    <property type="match status" value="1"/>
</dbReference>
<keyword evidence="5" id="KW-0675">Receptor</keyword>
<dbReference type="AlphaFoldDB" id="A0A9P6L9R2"/>
<evidence type="ECO:0000256" key="1">
    <source>
        <dbReference type="ARBA" id="ARBA00022737"/>
    </source>
</evidence>
<gene>
    <name evidence="5" type="ORF">BJ322DRAFT_1048369</name>
</gene>
<dbReference type="Proteomes" id="UP000736335">
    <property type="component" value="Unassembled WGS sequence"/>
</dbReference>
<feature type="region of interest" description="Disordered" evidence="4">
    <location>
        <begin position="842"/>
        <end position="863"/>
    </location>
</feature>
<dbReference type="PANTHER" id="PTHR22767">
    <property type="entry name" value="N-TERMINAL ACETYLTRANSFERASE-RELATED"/>
    <property type="match status" value="1"/>
</dbReference>
<dbReference type="FunFam" id="1.25.40.1040:FF:000003">
    <property type="entry name" value="N-terminal acetyltransferase A, auxiliary subunit"/>
    <property type="match status" value="1"/>
</dbReference>
<dbReference type="EMBL" id="WIUZ02000004">
    <property type="protein sequence ID" value="KAF9788345.1"/>
    <property type="molecule type" value="Genomic_DNA"/>
</dbReference>
<keyword evidence="1" id="KW-0677">Repeat</keyword>
<evidence type="ECO:0000313" key="6">
    <source>
        <dbReference type="Proteomes" id="UP000736335"/>
    </source>
</evidence>
<dbReference type="InterPro" id="IPR011990">
    <property type="entry name" value="TPR-like_helical_dom_sf"/>
</dbReference>
<dbReference type="Pfam" id="PF12569">
    <property type="entry name" value="NatA_aux_su"/>
    <property type="match status" value="1"/>
</dbReference>
<feature type="compositionally biased region" description="Basic and acidic residues" evidence="4">
    <location>
        <begin position="616"/>
        <end position="640"/>
    </location>
</feature>
<dbReference type="SUPFAM" id="SSF48452">
    <property type="entry name" value="TPR-like"/>
    <property type="match status" value="2"/>
</dbReference>
<dbReference type="Gene3D" id="1.25.40.1010">
    <property type="match status" value="1"/>
</dbReference>
<name>A0A9P6L9R2_9AGAM</name>
<dbReference type="PANTHER" id="PTHR22767:SF2">
    <property type="entry name" value="N(ALPHA)-ACETYLTRANSFERASE 15_16, ISOFORM A"/>
    <property type="match status" value="1"/>
</dbReference>
<protein>
    <submittedName>
        <fullName evidence="5">NMDA receptor-regulated protein 1a</fullName>
    </submittedName>
</protein>
<proteinExistence type="predicted"/>
<reference evidence="5" key="2">
    <citation type="submission" date="2020-11" db="EMBL/GenBank/DDBJ databases">
        <authorList>
            <consortium name="DOE Joint Genome Institute"/>
            <person name="Kuo A."/>
            <person name="Miyauchi S."/>
            <person name="Kiss E."/>
            <person name="Drula E."/>
            <person name="Kohler A."/>
            <person name="Sanchez-Garcia M."/>
            <person name="Andreopoulos B."/>
            <person name="Barry K.W."/>
            <person name="Bonito G."/>
            <person name="Buee M."/>
            <person name="Carver A."/>
            <person name="Chen C."/>
            <person name="Cichocki N."/>
            <person name="Clum A."/>
            <person name="Culley D."/>
            <person name="Crous P.W."/>
            <person name="Fauchery L."/>
            <person name="Girlanda M."/>
            <person name="Hayes R."/>
            <person name="Keri Z."/>
            <person name="Labutti K."/>
            <person name="Lipzen A."/>
            <person name="Lombard V."/>
            <person name="Magnuson J."/>
            <person name="Maillard F."/>
            <person name="Morin E."/>
            <person name="Murat C."/>
            <person name="Nolan M."/>
            <person name="Ohm R."/>
            <person name="Pangilinan J."/>
            <person name="Pereira M."/>
            <person name="Perotto S."/>
            <person name="Peter M."/>
            <person name="Riley R."/>
            <person name="Sitrit Y."/>
            <person name="Stielow B."/>
            <person name="Szollosi G."/>
            <person name="Zifcakova L."/>
            <person name="Stursova M."/>
            <person name="Spatafora J.W."/>
            <person name="Tedersoo L."/>
            <person name="Vaario L.-M."/>
            <person name="Yamada A."/>
            <person name="Yan M."/>
            <person name="Wang P."/>
            <person name="Xu J."/>
            <person name="Bruns T."/>
            <person name="Baldrian P."/>
            <person name="Vilgalys R."/>
            <person name="Henrissat B."/>
            <person name="Grigoriev I.V."/>
            <person name="Hibbett D."/>
            <person name="Nagy L.G."/>
            <person name="Martin F.M."/>
        </authorList>
    </citation>
    <scope>NUCLEOTIDE SEQUENCE</scope>
    <source>
        <strain evidence="5">UH-Tt-Lm1</strain>
    </source>
</reference>
<evidence type="ECO:0000256" key="3">
    <source>
        <dbReference type="PROSITE-ProRule" id="PRU00339"/>
    </source>
</evidence>
<organism evidence="5 6">
    <name type="scientific">Thelephora terrestris</name>
    <dbReference type="NCBI Taxonomy" id="56493"/>
    <lineage>
        <taxon>Eukaryota</taxon>
        <taxon>Fungi</taxon>
        <taxon>Dikarya</taxon>
        <taxon>Basidiomycota</taxon>
        <taxon>Agaricomycotina</taxon>
        <taxon>Agaricomycetes</taxon>
        <taxon>Thelephorales</taxon>
        <taxon>Thelephoraceae</taxon>
        <taxon>Thelephora</taxon>
    </lineage>
</organism>
<dbReference type="Pfam" id="PF13181">
    <property type="entry name" value="TPR_8"/>
    <property type="match status" value="1"/>
</dbReference>
<reference evidence="5" key="1">
    <citation type="journal article" date="2020" name="Nat. Commun.">
        <title>Large-scale genome sequencing of mycorrhizal fungi provides insights into the early evolution of symbiotic traits.</title>
        <authorList>
            <person name="Miyauchi S."/>
            <person name="Kiss E."/>
            <person name="Kuo A."/>
            <person name="Drula E."/>
            <person name="Kohler A."/>
            <person name="Sanchez-Garcia M."/>
            <person name="Morin E."/>
            <person name="Andreopoulos B."/>
            <person name="Barry K.W."/>
            <person name="Bonito G."/>
            <person name="Buee M."/>
            <person name="Carver A."/>
            <person name="Chen C."/>
            <person name="Cichocki N."/>
            <person name="Clum A."/>
            <person name="Culley D."/>
            <person name="Crous P.W."/>
            <person name="Fauchery L."/>
            <person name="Girlanda M."/>
            <person name="Hayes R.D."/>
            <person name="Keri Z."/>
            <person name="LaButti K."/>
            <person name="Lipzen A."/>
            <person name="Lombard V."/>
            <person name="Magnuson J."/>
            <person name="Maillard F."/>
            <person name="Murat C."/>
            <person name="Nolan M."/>
            <person name="Ohm R.A."/>
            <person name="Pangilinan J."/>
            <person name="Pereira M.F."/>
            <person name="Perotto S."/>
            <person name="Peter M."/>
            <person name="Pfister S."/>
            <person name="Riley R."/>
            <person name="Sitrit Y."/>
            <person name="Stielow J.B."/>
            <person name="Szollosi G."/>
            <person name="Zifcakova L."/>
            <person name="Stursova M."/>
            <person name="Spatafora J.W."/>
            <person name="Tedersoo L."/>
            <person name="Vaario L.M."/>
            <person name="Yamada A."/>
            <person name="Yan M."/>
            <person name="Wang P."/>
            <person name="Xu J."/>
            <person name="Bruns T."/>
            <person name="Baldrian P."/>
            <person name="Vilgalys R."/>
            <person name="Dunand C."/>
            <person name="Henrissat B."/>
            <person name="Grigoriev I.V."/>
            <person name="Hibbett D."/>
            <person name="Nagy L.G."/>
            <person name="Martin F.M."/>
        </authorList>
    </citation>
    <scope>NUCLEOTIDE SEQUENCE</scope>
    <source>
        <strain evidence="5">UH-Tt-Lm1</strain>
    </source>
</reference>